<dbReference type="PANTHER" id="PTHR21399:SF0">
    <property type="entry name" value="METHYLOSOME SUBUNIT PICLN"/>
    <property type="match status" value="1"/>
</dbReference>
<keyword evidence="3" id="KW-0963">Cytoplasm</keyword>
<dbReference type="EMBL" id="JACMSC010000005">
    <property type="protein sequence ID" value="KAG6522026.1"/>
    <property type="molecule type" value="Genomic_DNA"/>
</dbReference>
<dbReference type="InterPro" id="IPR039924">
    <property type="entry name" value="ICln/Lot5/Saf5"/>
</dbReference>
<evidence type="ECO:0000256" key="1">
    <source>
        <dbReference type="ARBA" id="ARBA00004123"/>
    </source>
</evidence>
<dbReference type="GO" id="GO:0045292">
    <property type="term" value="P:mRNA cis splicing, via spliceosome"/>
    <property type="evidence" value="ECO:0007669"/>
    <property type="project" value="TreeGrafter"/>
</dbReference>
<evidence type="ECO:0000313" key="7">
    <source>
        <dbReference type="Proteomes" id="UP000734854"/>
    </source>
</evidence>
<feature type="compositionally biased region" description="Acidic residues" evidence="5">
    <location>
        <begin position="373"/>
        <end position="385"/>
    </location>
</feature>
<organism evidence="6 7">
    <name type="scientific">Zingiber officinale</name>
    <name type="common">Ginger</name>
    <name type="synonym">Amomum zingiber</name>
    <dbReference type="NCBI Taxonomy" id="94328"/>
    <lineage>
        <taxon>Eukaryota</taxon>
        <taxon>Viridiplantae</taxon>
        <taxon>Streptophyta</taxon>
        <taxon>Embryophyta</taxon>
        <taxon>Tracheophyta</taxon>
        <taxon>Spermatophyta</taxon>
        <taxon>Magnoliopsida</taxon>
        <taxon>Liliopsida</taxon>
        <taxon>Zingiberales</taxon>
        <taxon>Zingiberaceae</taxon>
        <taxon>Zingiber</taxon>
    </lineage>
</organism>
<dbReference type="GO" id="GO:0000387">
    <property type="term" value="P:spliceosomal snRNP assembly"/>
    <property type="evidence" value="ECO:0007669"/>
    <property type="project" value="TreeGrafter"/>
</dbReference>
<comment type="caution">
    <text evidence="6">The sequence shown here is derived from an EMBL/GenBank/DDBJ whole genome shotgun (WGS) entry which is preliminary data.</text>
</comment>
<keyword evidence="7" id="KW-1185">Reference proteome</keyword>
<protein>
    <submittedName>
        <fullName evidence="6">Uncharacterized protein</fullName>
    </submittedName>
</protein>
<dbReference type="Gene3D" id="2.30.29.30">
    <property type="entry name" value="Pleckstrin-homology domain (PH domain)/Phosphotyrosine-binding domain (PTB)"/>
    <property type="match status" value="1"/>
</dbReference>
<accession>A0A8J5HDU5</accession>
<dbReference type="GO" id="GO:0034715">
    <property type="term" value="C:pICln-Sm protein complex"/>
    <property type="evidence" value="ECO:0007669"/>
    <property type="project" value="TreeGrafter"/>
</dbReference>
<dbReference type="Proteomes" id="UP000734854">
    <property type="component" value="Unassembled WGS sequence"/>
</dbReference>
<dbReference type="Pfam" id="PF03517">
    <property type="entry name" value="Voldacs"/>
    <property type="match status" value="1"/>
</dbReference>
<proteinExistence type="predicted"/>
<sequence length="398" mass="44380">MNLFSDSFVNNFVLSKSGGTTFPAFLLSDLRLRPQPRSSHRDILANLLLGVHPPLAPPHLGRRLLPLIPLHCEGPVLGQTIFVMCLVNLAFSSVIALETYKVGESDHLQASQEEYLRSSEFGSQVGDRFITSVAHGAVGTLQQLKEKGYLSSTPPEDFLDHHRILKEIPDDVSRPGISCLTGKFGIVFFLYGFLEIWYSWRHEMLVIGSAGFQTITLDLHGYDIFDQPSNEDAAFLPKLPNLATISFEEGYTQLFGDSNLMLHGDGRTVHLSLDQRIGLQHFDDCVIDGNVRPRLGSDDSEELMYVLHAVALDSRPLESPGSLYVTTRRVIWLSDADRGKGYAVDFLSLSLHAVSRDREAYPFPCIYTKIETGDEDDEEESEDSYSEINGDLVLSKIT</sequence>
<comment type="subcellular location">
    <subcellularLocation>
        <location evidence="2">Cytoplasm</location>
    </subcellularLocation>
    <subcellularLocation>
        <location evidence="1">Nucleus</location>
    </subcellularLocation>
</comment>
<gene>
    <name evidence="6" type="ORF">ZIOFF_019160</name>
</gene>
<name>A0A8J5HDU5_ZINOF</name>
<keyword evidence="4" id="KW-0539">Nucleus</keyword>
<feature type="region of interest" description="Disordered" evidence="5">
    <location>
        <begin position="372"/>
        <end position="398"/>
    </location>
</feature>
<evidence type="ECO:0000256" key="3">
    <source>
        <dbReference type="ARBA" id="ARBA00022490"/>
    </source>
</evidence>
<dbReference type="GO" id="GO:0005681">
    <property type="term" value="C:spliceosomal complex"/>
    <property type="evidence" value="ECO:0007669"/>
    <property type="project" value="TreeGrafter"/>
</dbReference>
<dbReference type="GO" id="GO:0005829">
    <property type="term" value="C:cytosol"/>
    <property type="evidence" value="ECO:0007669"/>
    <property type="project" value="TreeGrafter"/>
</dbReference>
<evidence type="ECO:0000313" key="6">
    <source>
        <dbReference type="EMBL" id="KAG6522026.1"/>
    </source>
</evidence>
<dbReference type="PANTHER" id="PTHR21399">
    <property type="entry name" value="CHLORIDE CONDUCTANCE REGULATORY PROTEIN ICLN"/>
    <property type="match status" value="1"/>
</dbReference>
<evidence type="ECO:0000256" key="5">
    <source>
        <dbReference type="SAM" id="MobiDB-lite"/>
    </source>
</evidence>
<evidence type="ECO:0000256" key="4">
    <source>
        <dbReference type="ARBA" id="ARBA00023242"/>
    </source>
</evidence>
<dbReference type="AlphaFoldDB" id="A0A8J5HDU5"/>
<dbReference type="InterPro" id="IPR011993">
    <property type="entry name" value="PH-like_dom_sf"/>
</dbReference>
<reference evidence="6 7" key="1">
    <citation type="submission" date="2020-08" db="EMBL/GenBank/DDBJ databases">
        <title>Plant Genome Project.</title>
        <authorList>
            <person name="Zhang R.-G."/>
        </authorList>
    </citation>
    <scope>NUCLEOTIDE SEQUENCE [LARGE SCALE GENOMIC DNA]</scope>
    <source>
        <tissue evidence="6">Rhizome</tissue>
    </source>
</reference>
<evidence type="ECO:0000256" key="2">
    <source>
        <dbReference type="ARBA" id="ARBA00004496"/>
    </source>
</evidence>